<feature type="disulfide bond" evidence="14">
    <location>
        <begin position="37"/>
        <end position="68"/>
    </location>
</feature>
<evidence type="ECO:0000256" key="3">
    <source>
        <dbReference type="ARBA" id="ARBA00004613"/>
    </source>
</evidence>
<feature type="signal peptide" evidence="17">
    <location>
        <begin position="1"/>
        <end position="20"/>
    </location>
</feature>
<feature type="transmembrane region" description="Helical" evidence="16">
    <location>
        <begin position="133"/>
        <end position="155"/>
    </location>
</feature>
<keyword evidence="5" id="KW-0964">Secreted</keyword>
<sequence>MRLLGSVLAFGAALVSVSHAASLAELAAQIPPCGLLCLETAISASPCTLANSTCICTDAALLTSAAACLATSCTPKEQLHVAKIQEEGCGVPVVSEQLKLKIVAHLFCVLAEACVILRIWTKLQLSHSLHKDDWAIVGAGICLIPFWYLLIALTAQGLGLNMWDTDIDNLDQFFKLFFVEEIIYIMMLAITKLALLLFLVKIFPSKGFRAACWTVGVITLAVAITFIIVTVFSCAPVSHFWTQWQGVSKGKCNNINAQTIVSGVINIVQDFTILFLPVMELYKLQVSSQRKIQLFLMFSVGLFVSIISIIRLKTLVSYSQDYTSLVIWSTVEPTVAIMCACMPSIRQLLGHITSSSWFASTVQSKQATGYLNSTDPRIYQSRSFKIESKLRSQNDDFHELASMNDGTGSNAHLDHPSGKSNSVTKDGSENGAFDGHEDEQAHAAHVWVRHQSTHKAVAC</sequence>
<gene>
    <name evidence="19" type="primary">SAT4_10</name>
    <name evidence="19" type="ORF">LCER1_G006079</name>
</gene>
<dbReference type="SMART" id="SM00747">
    <property type="entry name" value="CFEM"/>
    <property type="match status" value="1"/>
</dbReference>
<keyword evidence="6" id="KW-0325">Glycoprotein</keyword>
<dbReference type="OrthoDB" id="2496787at2759"/>
<reference evidence="19 20" key="1">
    <citation type="submission" date="2018-05" db="EMBL/GenBank/DDBJ databases">
        <title>Whole genome sequencing for identification of molecular markers to develop diagnostic detection tools for the regulated plant pathogen Lachnellula willkommii.</title>
        <authorList>
            <person name="Giroux E."/>
            <person name="Bilodeau G."/>
        </authorList>
    </citation>
    <scope>NUCLEOTIDE SEQUENCE [LARGE SCALE GENOMIC DNA]</scope>
    <source>
        <strain evidence="19 20">CBS 625.97</strain>
    </source>
</reference>
<dbReference type="InterPro" id="IPR049326">
    <property type="entry name" value="Rhodopsin_dom_fungi"/>
</dbReference>
<dbReference type="AlphaFoldDB" id="A0A7D8US33"/>
<accession>A0A7D8US33</accession>
<evidence type="ECO:0000256" key="16">
    <source>
        <dbReference type="SAM" id="Phobius"/>
    </source>
</evidence>
<comment type="similarity">
    <text evidence="4">Belongs to the RBT5 family.</text>
</comment>
<dbReference type="EMBL" id="QGMG01000382">
    <property type="protein sequence ID" value="TVY54053.1"/>
    <property type="molecule type" value="Genomic_DNA"/>
</dbReference>
<proteinExistence type="inferred from homology"/>
<feature type="transmembrane region" description="Helical" evidence="16">
    <location>
        <begin position="294"/>
        <end position="313"/>
    </location>
</feature>
<feature type="disulfide bond" evidence="14">
    <location>
        <begin position="56"/>
        <end position="89"/>
    </location>
</feature>
<evidence type="ECO:0000256" key="17">
    <source>
        <dbReference type="SAM" id="SignalP"/>
    </source>
</evidence>
<evidence type="ECO:0000256" key="1">
    <source>
        <dbReference type="ARBA" id="ARBA00004141"/>
    </source>
</evidence>
<evidence type="ECO:0000256" key="13">
    <source>
        <dbReference type="ARBA" id="ARBA00038359"/>
    </source>
</evidence>
<evidence type="ECO:0000256" key="2">
    <source>
        <dbReference type="ARBA" id="ARBA00004589"/>
    </source>
</evidence>
<keyword evidence="7 16" id="KW-0812">Transmembrane</keyword>
<keyword evidence="12" id="KW-0449">Lipoprotein</keyword>
<evidence type="ECO:0000259" key="18">
    <source>
        <dbReference type="PROSITE" id="PS52012"/>
    </source>
</evidence>
<evidence type="ECO:0000256" key="10">
    <source>
        <dbReference type="ARBA" id="ARBA00023136"/>
    </source>
</evidence>
<dbReference type="PROSITE" id="PS52012">
    <property type="entry name" value="CFEM"/>
    <property type="match status" value="1"/>
</dbReference>
<protein>
    <submittedName>
        <fullName evidence="19">Satratoxin biosynthesis SC1 cluster protein 4</fullName>
    </submittedName>
</protein>
<dbReference type="GO" id="GO:0098552">
    <property type="term" value="C:side of membrane"/>
    <property type="evidence" value="ECO:0007669"/>
    <property type="project" value="UniProtKB-KW"/>
</dbReference>
<dbReference type="InterPro" id="IPR052337">
    <property type="entry name" value="SAT4-like"/>
</dbReference>
<keyword evidence="10 16" id="KW-0472">Membrane</keyword>
<evidence type="ECO:0000256" key="7">
    <source>
        <dbReference type="ARBA" id="ARBA00022692"/>
    </source>
</evidence>
<keyword evidence="20" id="KW-1185">Reference proteome</keyword>
<comment type="subcellular location">
    <subcellularLocation>
        <location evidence="2">Membrane</location>
        <topology evidence="2">Lipid-anchor</topology>
        <topology evidence="2">GPI-anchor</topology>
    </subcellularLocation>
    <subcellularLocation>
        <location evidence="1">Membrane</location>
        <topology evidence="1">Multi-pass membrane protein</topology>
    </subcellularLocation>
    <subcellularLocation>
        <location evidence="3">Secreted</location>
    </subcellularLocation>
</comment>
<comment type="caution">
    <text evidence="14">Lacks conserved residue(s) required for the propagation of feature annotation.</text>
</comment>
<feature type="region of interest" description="Disordered" evidence="15">
    <location>
        <begin position="399"/>
        <end position="435"/>
    </location>
</feature>
<evidence type="ECO:0000256" key="4">
    <source>
        <dbReference type="ARBA" id="ARBA00010031"/>
    </source>
</evidence>
<keyword evidence="6" id="KW-0336">GPI-anchor</keyword>
<evidence type="ECO:0000256" key="14">
    <source>
        <dbReference type="PROSITE-ProRule" id="PRU01356"/>
    </source>
</evidence>
<keyword evidence="9 16" id="KW-1133">Transmembrane helix</keyword>
<comment type="caution">
    <text evidence="19">The sequence shown here is derived from an EMBL/GenBank/DDBJ whole genome shotgun (WGS) entry which is preliminary data.</text>
</comment>
<comment type="similarity">
    <text evidence="13">Belongs to the SAT4 family.</text>
</comment>
<evidence type="ECO:0000313" key="19">
    <source>
        <dbReference type="EMBL" id="TVY54053.1"/>
    </source>
</evidence>
<feature type="domain" description="CFEM" evidence="18">
    <location>
        <begin position="5"/>
        <end position="116"/>
    </location>
</feature>
<feature type="disulfide bond" evidence="14">
    <location>
        <begin position="33"/>
        <end position="73"/>
    </location>
</feature>
<feature type="chain" id="PRO_5028847470" evidence="17">
    <location>
        <begin position="21"/>
        <end position="459"/>
    </location>
</feature>
<feature type="transmembrane region" description="Helical" evidence="16">
    <location>
        <begin position="212"/>
        <end position="240"/>
    </location>
</feature>
<dbReference type="Pfam" id="PF05730">
    <property type="entry name" value="CFEM"/>
    <property type="match status" value="1"/>
</dbReference>
<keyword evidence="11 14" id="KW-1015">Disulfide bond</keyword>
<dbReference type="Proteomes" id="UP000481288">
    <property type="component" value="Unassembled WGS sequence"/>
</dbReference>
<evidence type="ECO:0000256" key="12">
    <source>
        <dbReference type="ARBA" id="ARBA00023288"/>
    </source>
</evidence>
<dbReference type="GO" id="GO:0005576">
    <property type="term" value="C:extracellular region"/>
    <property type="evidence" value="ECO:0007669"/>
    <property type="project" value="UniProtKB-SubCell"/>
</dbReference>
<evidence type="ECO:0000313" key="20">
    <source>
        <dbReference type="Proteomes" id="UP000481288"/>
    </source>
</evidence>
<feature type="transmembrane region" description="Helical" evidence="16">
    <location>
        <begin position="260"/>
        <end position="282"/>
    </location>
</feature>
<organism evidence="19 20">
    <name type="scientific">Lachnellula cervina</name>
    <dbReference type="NCBI Taxonomy" id="1316786"/>
    <lineage>
        <taxon>Eukaryota</taxon>
        <taxon>Fungi</taxon>
        <taxon>Dikarya</taxon>
        <taxon>Ascomycota</taxon>
        <taxon>Pezizomycotina</taxon>
        <taxon>Leotiomycetes</taxon>
        <taxon>Helotiales</taxon>
        <taxon>Lachnaceae</taxon>
        <taxon>Lachnellula</taxon>
    </lineage>
</organism>
<evidence type="ECO:0000256" key="15">
    <source>
        <dbReference type="SAM" id="MobiDB-lite"/>
    </source>
</evidence>
<dbReference type="PANTHER" id="PTHR33048:SF143">
    <property type="entry name" value="EXTRACELLULAR MEMBRANE PROTEIN CFEM DOMAIN-CONTAINING PROTEIN-RELATED"/>
    <property type="match status" value="1"/>
</dbReference>
<dbReference type="Pfam" id="PF20684">
    <property type="entry name" value="Fung_rhodopsin"/>
    <property type="match status" value="1"/>
</dbReference>
<keyword evidence="8 17" id="KW-0732">Signal</keyword>
<name>A0A7D8US33_9HELO</name>
<feature type="transmembrane region" description="Helical" evidence="16">
    <location>
        <begin position="182"/>
        <end position="200"/>
    </location>
</feature>
<evidence type="ECO:0000256" key="11">
    <source>
        <dbReference type="ARBA" id="ARBA00023157"/>
    </source>
</evidence>
<feature type="transmembrane region" description="Helical" evidence="16">
    <location>
        <begin position="102"/>
        <end position="121"/>
    </location>
</feature>
<dbReference type="PANTHER" id="PTHR33048">
    <property type="entry name" value="PTH11-LIKE INTEGRAL MEMBRANE PROTEIN (AFU_ORTHOLOGUE AFUA_5G11245)"/>
    <property type="match status" value="1"/>
</dbReference>
<evidence type="ECO:0000256" key="5">
    <source>
        <dbReference type="ARBA" id="ARBA00022525"/>
    </source>
</evidence>
<dbReference type="InterPro" id="IPR008427">
    <property type="entry name" value="Extracellular_membr_CFEM_dom"/>
</dbReference>
<feature type="disulfide bond" evidence="14">
    <location>
        <begin position="47"/>
        <end position="54"/>
    </location>
</feature>
<evidence type="ECO:0000256" key="6">
    <source>
        <dbReference type="ARBA" id="ARBA00022622"/>
    </source>
</evidence>
<evidence type="ECO:0000256" key="8">
    <source>
        <dbReference type="ARBA" id="ARBA00022729"/>
    </source>
</evidence>
<evidence type="ECO:0000256" key="9">
    <source>
        <dbReference type="ARBA" id="ARBA00022989"/>
    </source>
</evidence>